<feature type="coiled-coil region" evidence="2">
    <location>
        <begin position="38"/>
        <end position="89"/>
    </location>
</feature>
<dbReference type="Pfam" id="PF10046">
    <property type="entry name" value="BLOC1_2"/>
    <property type="match status" value="1"/>
</dbReference>
<name>A0ABP0ZQC8_9ASCO</name>
<organism evidence="3 4">
    <name type="scientific">Lodderomyces beijingensis</name>
    <dbReference type="NCBI Taxonomy" id="1775926"/>
    <lineage>
        <taxon>Eukaryota</taxon>
        <taxon>Fungi</taxon>
        <taxon>Dikarya</taxon>
        <taxon>Ascomycota</taxon>
        <taxon>Saccharomycotina</taxon>
        <taxon>Pichiomycetes</taxon>
        <taxon>Debaryomycetaceae</taxon>
        <taxon>Candida/Lodderomyces clade</taxon>
        <taxon>Lodderomyces</taxon>
    </lineage>
</organism>
<reference evidence="3 4" key="1">
    <citation type="submission" date="2024-03" db="EMBL/GenBank/DDBJ databases">
        <authorList>
            <person name="Brejova B."/>
        </authorList>
    </citation>
    <scope>NUCLEOTIDE SEQUENCE [LARGE SCALE GENOMIC DNA]</scope>
    <source>
        <strain evidence="3 4">CBS 14171</strain>
    </source>
</reference>
<dbReference type="Proteomes" id="UP001497383">
    <property type="component" value="Chromosome 5"/>
</dbReference>
<protein>
    <recommendedName>
        <fullName evidence="5">Biogenesis of lysosome-related organelles complex 1 subunit CNL1</fullName>
    </recommendedName>
</protein>
<comment type="similarity">
    <text evidence="1">Belongs to the BLOC1S2 family.</text>
</comment>
<keyword evidence="2" id="KW-0175">Coiled coil</keyword>
<dbReference type="GeneID" id="92209778"/>
<dbReference type="EMBL" id="OZ022409">
    <property type="protein sequence ID" value="CAK9440490.1"/>
    <property type="molecule type" value="Genomic_DNA"/>
</dbReference>
<gene>
    <name evidence="3" type="ORF">LODBEIA_P45820</name>
</gene>
<evidence type="ECO:0000313" key="4">
    <source>
        <dbReference type="Proteomes" id="UP001497383"/>
    </source>
</evidence>
<evidence type="ECO:0000256" key="1">
    <source>
        <dbReference type="ARBA" id="ARBA00008468"/>
    </source>
</evidence>
<evidence type="ECO:0000313" key="3">
    <source>
        <dbReference type="EMBL" id="CAK9440490.1"/>
    </source>
</evidence>
<proteinExistence type="inferred from homology"/>
<accession>A0ABP0ZQC8</accession>
<dbReference type="RefSeq" id="XP_066831520.1">
    <property type="nucleotide sequence ID" value="XM_066974819.1"/>
</dbReference>
<sequence length="105" mass="11948">MSRETPRIIHQSLTALSRLIESDTNVSTIDLNLLENLNTNQSLNYIKLENDLNQIERNGNQLVQLKADFDASSELLAQVENKIRTLEEIMVELDSFVTEMETAAK</sequence>
<evidence type="ECO:0008006" key="5">
    <source>
        <dbReference type="Google" id="ProtNLM"/>
    </source>
</evidence>
<evidence type="ECO:0000256" key="2">
    <source>
        <dbReference type="SAM" id="Coils"/>
    </source>
</evidence>
<dbReference type="InterPro" id="IPR019269">
    <property type="entry name" value="BLOC1_su2"/>
</dbReference>
<keyword evidence="4" id="KW-1185">Reference proteome</keyword>